<protein>
    <submittedName>
        <fullName evidence="7">GMC family oxidoreductase</fullName>
    </submittedName>
</protein>
<keyword evidence="4" id="KW-0274">FAD</keyword>
<sequence>MKQDYDVIVVGSGMTGGWAAKEFCEKGFKTLVIERGRHLDHPSTEYKDMQAPWQLENRGMASEIYDEEGRYRMLKTKKGKLKTESIQFFADEKEYPYSYPEDRPFMWTRGYHLGGRSLTWARVSLRFGPKDFEANAKDGHGIPWPIGYDDIAPWYDYVETFAGISGNKDGLPDQPEGVYQKPWNMSCAEEFIADNLKKNLPNRRMIIGRTANMTEPTEIQTSLGRTKCQARSYCERGCTFGGYFSALSATLPAARNTGNLTIVTDAIASTVDYDETTGKASGVTIVDAHTKEKRSYRARVVFLCASALGSVQILLNSKSNTFPNGLANSSGALGHYIMDHFTGTMGGGTVL</sequence>
<feature type="domain" description="Glucose-methanol-choline oxidoreductase N-terminal" evidence="6">
    <location>
        <begin position="7"/>
        <end position="317"/>
    </location>
</feature>
<organism evidence="7 8">
    <name type="scientific">Paraglaciecola aquimarina</name>
    <dbReference type="NCBI Taxonomy" id="1235557"/>
    <lineage>
        <taxon>Bacteria</taxon>
        <taxon>Pseudomonadati</taxon>
        <taxon>Pseudomonadota</taxon>
        <taxon>Gammaproteobacteria</taxon>
        <taxon>Alteromonadales</taxon>
        <taxon>Alteromonadaceae</taxon>
        <taxon>Paraglaciecola</taxon>
    </lineage>
</organism>
<dbReference type="Gene3D" id="3.50.50.60">
    <property type="entry name" value="FAD/NAD(P)-binding domain"/>
    <property type="match status" value="1"/>
</dbReference>
<keyword evidence="3" id="KW-0285">Flavoprotein</keyword>
<evidence type="ECO:0000313" key="8">
    <source>
        <dbReference type="Proteomes" id="UP001247805"/>
    </source>
</evidence>
<evidence type="ECO:0000256" key="3">
    <source>
        <dbReference type="ARBA" id="ARBA00022630"/>
    </source>
</evidence>
<evidence type="ECO:0000256" key="4">
    <source>
        <dbReference type="ARBA" id="ARBA00022827"/>
    </source>
</evidence>
<gene>
    <name evidence="7" type="ORF">RS130_14715</name>
</gene>
<name>A0ABU3SY98_9ALTE</name>
<comment type="similarity">
    <text evidence="2">Belongs to the GMC oxidoreductase family.</text>
</comment>
<evidence type="ECO:0000313" key="7">
    <source>
        <dbReference type="EMBL" id="MDU0354988.1"/>
    </source>
</evidence>
<dbReference type="RefSeq" id="WP_316026549.1">
    <property type="nucleotide sequence ID" value="NZ_JAWDIO010000002.1"/>
</dbReference>
<dbReference type="Pfam" id="PF00732">
    <property type="entry name" value="GMC_oxred_N"/>
    <property type="match status" value="1"/>
</dbReference>
<evidence type="ECO:0000256" key="2">
    <source>
        <dbReference type="ARBA" id="ARBA00010790"/>
    </source>
</evidence>
<dbReference type="InterPro" id="IPR000172">
    <property type="entry name" value="GMC_OxRdtase_N"/>
</dbReference>
<keyword evidence="8" id="KW-1185">Reference proteome</keyword>
<evidence type="ECO:0000259" key="6">
    <source>
        <dbReference type="Pfam" id="PF00732"/>
    </source>
</evidence>
<dbReference type="Proteomes" id="UP001247805">
    <property type="component" value="Unassembled WGS sequence"/>
</dbReference>
<keyword evidence="5" id="KW-0560">Oxidoreductase</keyword>
<accession>A0ABU3SY98</accession>
<dbReference type="PANTHER" id="PTHR42784">
    <property type="entry name" value="PYRANOSE 2-OXIDASE"/>
    <property type="match status" value="1"/>
</dbReference>
<comment type="cofactor">
    <cofactor evidence="1">
        <name>FAD</name>
        <dbReference type="ChEBI" id="CHEBI:57692"/>
    </cofactor>
</comment>
<proteinExistence type="inferred from homology"/>
<dbReference type="PANTHER" id="PTHR42784:SF1">
    <property type="entry name" value="PYRANOSE 2-OXIDASE"/>
    <property type="match status" value="1"/>
</dbReference>
<dbReference type="InterPro" id="IPR036188">
    <property type="entry name" value="FAD/NAD-bd_sf"/>
</dbReference>
<reference evidence="7 8" key="1">
    <citation type="submission" date="2023-10" db="EMBL/GenBank/DDBJ databases">
        <title>Glaciecola aquimarina strain GGW-M5 nov., isolated from a coastal seawater.</title>
        <authorList>
            <person name="Bayburt H."/>
            <person name="Kim J.M."/>
            <person name="Choi B.J."/>
            <person name="Jeon C.O."/>
        </authorList>
    </citation>
    <scope>NUCLEOTIDE SEQUENCE [LARGE SCALE GENOMIC DNA]</scope>
    <source>
        <strain evidence="7 8">KCTC 32108</strain>
    </source>
</reference>
<dbReference type="EMBL" id="JAWDIO010000002">
    <property type="protein sequence ID" value="MDU0354988.1"/>
    <property type="molecule type" value="Genomic_DNA"/>
</dbReference>
<dbReference type="InterPro" id="IPR051473">
    <property type="entry name" value="P2Ox-like"/>
</dbReference>
<evidence type="ECO:0000256" key="5">
    <source>
        <dbReference type="ARBA" id="ARBA00023002"/>
    </source>
</evidence>
<evidence type="ECO:0000256" key="1">
    <source>
        <dbReference type="ARBA" id="ARBA00001974"/>
    </source>
</evidence>
<comment type="caution">
    <text evidence="7">The sequence shown here is derived from an EMBL/GenBank/DDBJ whole genome shotgun (WGS) entry which is preliminary data.</text>
</comment>
<dbReference type="SUPFAM" id="SSF51905">
    <property type="entry name" value="FAD/NAD(P)-binding domain"/>
    <property type="match status" value="1"/>
</dbReference>